<dbReference type="AlphaFoldDB" id="G5JWG3"/>
<accession>G5JWG3</accession>
<proteinExistence type="predicted"/>
<evidence type="ECO:0000313" key="2">
    <source>
        <dbReference type="Proteomes" id="UP000003573"/>
    </source>
</evidence>
<dbReference type="EMBL" id="AEUW02000001">
    <property type="protein sequence ID" value="EHJ52022.1"/>
    <property type="molecule type" value="Genomic_DNA"/>
</dbReference>
<name>G5JWG3_9STRE</name>
<evidence type="ECO:0000313" key="1">
    <source>
        <dbReference type="EMBL" id="EHJ52022.1"/>
    </source>
</evidence>
<organism evidence="1 2">
    <name type="scientific">Streptococcus macacae NCTC 11558</name>
    <dbReference type="NCBI Taxonomy" id="764298"/>
    <lineage>
        <taxon>Bacteria</taxon>
        <taxon>Bacillati</taxon>
        <taxon>Bacillota</taxon>
        <taxon>Bacilli</taxon>
        <taxon>Lactobacillales</taxon>
        <taxon>Streptococcaceae</taxon>
        <taxon>Streptococcus</taxon>
    </lineage>
</organism>
<comment type="caution">
    <text evidence="1">The sequence shown here is derived from an EMBL/GenBank/DDBJ whole genome shotgun (WGS) entry which is preliminary data.</text>
</comment>
<gene>
    <name evidence="1" type="ORF">STRMA_0935</name>
</gene>
<reference evidence="1 2" key="1">
    <citation type="journal article" date="2014" name="Int. J. Syst. Evol. Microbiol.">
        <title>Phylogenomics and the dynamic genome evolution of the genus Streptococcus.</title>
        <authorList>
            <consortium name="The Broad Institute Genome Sequencing Platform"/>
            <person name="Richards V.P."/>
            <person name="Palmer S.R."/>
            <person name="Pavinski Bitar P.D."/>
            <person name="Qin X."/>
            <person name="Weinstock G.M."/>
            <person name="Highlander S.K."/>
            <person name="Town C.D."/>
            <person name="Burne R.A."/>
            <person name="Stanhope M.J."/>
        </authorList>
    </citation>
    <scope>NUCLEOTIDE SEQUENCE [LARGE SCALE GENOMIC DNA]</scope>
    <source>
        <strain evidence="1 2">NCTC 11558</strain>
    </source>
</reference>
<keyword evidence="2" id="KW-1185">Reference proteome</keyword>
<dbReference type="Proteomes" id="UP000003573">
    <property type="component" value="Unassembled WGS sequence"/>
</dbReference>
<sequence length="38" mass="4255">MSLASFDFLSYLKDTKAGRISADFSQPEISFCTVHEVL</sequence>
<protein>
    <submittedName>
        <fullName evidence="1">Uncharacterized protein</fullName>
    </submittedName>
</protein>